<reference evidence="2 3" key="1">
    <citation type="journal article" date="2018" name="PLoS Genet.">
        <title>Population sequencing reveals clonal diversity and ancestral inbreeding in the grapevine cultivar Chardonnay.</title>
        <authorList>
            <person name="Roach M.J."/>
            <person name="Johnson D.L."/>
            <person name="Bohlmann J."/>
            <person name="van Vuuren H.J."/>
            <person name="Jones S.J."/>
            <person name="Pretorius I.S."/>
            <person name="Schmidt S.A."/>
            <person name="Borneman A.R."/>
        </authorList>
    </citation>
    <scope>NUCLEOTIDE SEQUENCE [LARGE SCALE GENOMIC DNA]</scope>
    <source>
        <strain evidence="3">cv. Chardonnay</strain>
        <tissue evidence="2">Leaf</tissue>
    </source>
</reference>
<accession>A0A438KFU9</accession>
<sequence>MWRWTRDLVRTSPSRIAALPQPTLKTLDSQYRFHRCAYRSASPAEFVDMETQERDGQRRPDSGQRTQEAPVRPGPV</sequence>
<dbReference type="AlphaFoldDB" id="A0A438KFU9"/>
<feature type="region of interest" description="Disordered" evidence="1">
    <location>
        <begin position="43"/>
        <end position="76"/>
    </location>
</feature>
<feature type="compositionally biased region" description="Basic and acidic residues" evidence="1">
    <location>
        <begin position="51"/>
        <end position="62"/>
    </location>
</feature>
<name>A0A438KFU9_VITVI</name>
<proteinExistence type="predicted"/>
<evidence type="ECO:0000313" key="3">
    <source>
        <dbReference type="Proteomes" id="UP000288805"/>
    </source>
</evidence>
<evidence type="ECO:0000313" key="2">
    <source>
        <dbReference type="EMBL" id="RVX20085.1"/>
    </source>
</evidence>
<comment type="caution">
    <text evidence="2">The sequence shown here is derived from an EMBL/GenBank/DDBJ whole genome shotgun (WGS) entry which is preliminary data.</text>
</comment>
<evidence type="ECO:0000256" key="1">
    <source>
        <dbReference type="SAM" id="MobiDB-lite"/>
    </source>
</evidence>
<dbReference type="EMBL" id="QGNW01000007">
    <property type="protein sequence ID" value="RVX20085.1"/>
    <property type="molecule type" value="Genomic_DNA"/>
</dbReference>
<organism evidence="2 3">
    <name type="scientific">Vitis vinifera</name>
    <name type="common">Grape</name>
    <dbReference type="NCBI Taxonomy" id="29760"/>
    <lineage>
        <taxon>Eukaryota</taxon>
        <taxon>Viridiplantae</taxon>
        <taxon>Streptophyta</taxon>
        <taxon>Embryophyta</taxon>
        <taxon>Tracheophyta</taxon>
        <taxon>Spermatophyta</taxon>
        <taxon>Magnoliopsida</taxon>
        <taxon>eudicotyledons</taxon>
        <taxon>Gunneridae</taxon>
        <taxon>Pentapetalae</taxon>
        <taxon>rosids</taxon>
        <taxon>Vitales</taxon>
        <taxon>Vitaceae</taxon>
        <taxon>Viteae</taxon>
        <taxon>Vitis</taxon>
    </lineage>
</organism>
<protein>
    <submittedName>
        <fullName evidence="2">Uncharacterized protein</fullName>
    </submittedName>
</protein>
<gene>
    <name evidence="2" type="ORF">CK203_004482</name>
</gene>
<dbReference type="Proteomes" id="UP000288805">
    <property type="component" value="Unassembled WGS sequence"/>
</dbReference>